<evidence type="ECO:0000256" key="1">
    <source>
        <dbReference type="ARBA" id="ARBA00001057"/>
    </source>
</evidence>
<feature type="active site" description="Charge relay system" evidence="25">
    <location>
        <position position="567"/>
    </location>
</feature>
<keyword evidence="37" id="KW-1185">Reference proteome</keyword>
<feature type="disulfide bond" evidence="26">
    <location>
        <begin position="386"/>
        <end position="434"/>
    </location>
</feature>
<feature type="binding site" evidence="28">
    <location>
        <position position="93"/>
    </location>
    <ligand>
        <name>Ca(2+)</name>
        <dbReference type="ChEBI" id="CHEBI:29108"/>
        <label>1</label>
    </ligand>
</feature>
<feature type="binding site" evidence="28">
    <location>
        <position position="264"/>
    </location>
    <ligand>
        <name>Ca(2+)</name>
        <dbReference type="ChEBI" id="CHEBI:29108"/>
        <label>3</label>
    </ligand>
</feature>
<dbReference type="EC" id="3.4.21.41" evidence="4"/>
<evidence type="ECO:0000256" key="23">
    <source>
        <dbReference type="ARBA" id="ARBA00093383"/>
    </source>
</evidence>
<dbReference type="FunFam" id="2.60.120.290:FF:000006">
    <property type="entry name" value="Mannan-binding lectin serine protease 1"/>
    <property type="match status" value="1"/>
</dbReference>
<evidence type="ECO:0000256" key="25">
    <source>
        <dbReference type="PIRSR" id="PIRSR001155-1"/>
    </source>
</evidence>
<dbReference type="InterPro" id="IPR000152">
    <property type="entry name" value="EGF-type_Asp/Asn_hydroxyl_site"/>
</dbReference>
<keyword evidence="6 30" id="KW-0245">EGF-like domain</keyword>
<feature type="disulfide bond" evidence="26">
    <location>
        <begin position="90"/>
        <end position="108"/>
    </location>
</feature>
<dbReference type="GeneTree" id="ENSGT00950000183084"/>
<feature type="disulfide bond" evidence="26">
    <location>
        <begin position="666"/>
        <end position="696"/>
    </location>
</feature>
<dbReference type="FunFam" id="2.40.10.10:FF:000120">
    <property type="entry name" value="Putative serine protease"/>
    <property type="match status" value="1"/>
</dbReference>
<dbReference type="PROSITE" id="PS01187">
    <property type="entry name" value="EGF_CA"/>
    <property type="match status" value="1"/>
</dbReference>
<evidence type="ECO:0000256" key="14">
    <source>
        <dbReference type="ARBA" id="ARBA00022801"/>
    </source>
</evidence>
<dbReference type="InterPro" id="IPR000859">
    <property type="entry name" value="CUB_dom"/>
</dbReference>
<dbReference type="PANTHER" id="PTHR24255">
    <property type="entry name" value="COMPLEMENT COMPONENT 1, S SUBCOMPONENT-RELATED"/>
    <property type="match status" value="1"/>
</dbReference>
<dbReference type="FunFam" id="2.10.70.10:FF:000016">
    <property type="entry name" value="Mannan-binding lectin serine protease 1"/>
    <property type="match status" value="1"/>
</dbReference>
<dbReference type="Gene3D" id="2.60.120.290">
    <property type="entry name" value="Spermadhesin, CUB domain"/>
    <property type="match status" value="2"/>
</dbReference>
<feature type="domain" description="CUB" evidence="32">
    <location>
        <begin position="204"/>
        <end position="316"/>
    </location>
</feature>
<feature type="domain" description="Sushi" evidence="35">
    <location>
        <begin position="384"/>
        <end position="454"/>
    </location>
</feature>
<dbReference type="GeneID" id="114657948"/>
<dbReference type="Pfam" id="PF14670">
    <property type="entry name" value="FXa_inhibition"/>
    <property type="match status" value="1"/>
</dbReference>
<keyword evidence="11 28" id="KW-0479">Metal-binding</keyword>
<evidence type="ECO:0000256" key="9">
    <source>
        <dbReference type="ARBA" id="ARBA00022659"/>
    </source>
</evidence>
<dbReference type="PRINTS" id="PR00722">
    <property type="entry name" value="CHYMOTRYPSIN"/>
</dbReference>
<keyword evidence="7" id="KW-0597">Phosphoprotein</keyword>
<organism evidence="36 37">
    <name type="scientific">Erpetoichthys calabaricus</name>
    <name type="common">Rope fish</name>
    <name type="synonym">Calamoichthys calabaricus</name>
    <dbReference type="NCBI Taxonomy" id="27687"/>
    <lineage>
        <taxon>Eukaryota</taxon>
        <taxon>Metazoa</taxon>
        <taxon>Chordata</taxon>
        <taxon>Craniata</taxon>
        <taxon>Vertebrata</taxon>
        <taxon>Euteleostomi</taxon>
        <taxon>Actinopterygii</taxon>
        <taxon>Polypteriformes</taxon>
        <taxon>Polypteridae</taxon>
        <taxon>Erpetoichthys</taxon>
    </lineage>
</organism>
<dbReference type="InterPro" id="IPR009003">
    <property type="entry name" value="Peptidase_S1_PA"/>
</dbReference>
<feature type="disulfide bond" evidence="26">
    <location>
        <begin position="172"/>
        <end position="185"/>
    </location>
</feature>
<evidence type="ECO:0000256" key="21">
    <source>
        <dbReference type="ARBA" id="ARBA00023180"/>
    </source>
</evidence>
<keyword evidence="15" id="KW-0068">Autocatalytic cleavage</keyword>
<evidence type="ECO:0000259" key="34">
    <source>
        <dbReference type="PROSITE" id="PS50240"/>
    </source>
</evidence>
<comment type="subunit">
    <text evidence="24">Core component of the complement C1 complex, a calcium-dependent complex composed of 1 molecule of the C1Q subcomplex, 2 molecules of C1R and 2 molecules of C1S. The C1Q subcomplex is composed 18 subunits: 3 chains of C1QA, C1QB, and C1QC trimerize to form 6 collagen-like triple helices connected to six globular ligand-recognition modules. Within the C1 complex, C1R is a dimer of identical chains, each of which is activated by cleavage into two chains, heavy and light, connected by disulfide bonds.</text>
</comment>
<dbReference type="InterPro" id="IPR000436">
    <property type="entry name" value="Sushi_SCR_CCP_dom"/>
</dbReference>
<feature type="binding site" evidence="28">
    <location>
        <position position="138"/>
    </location>
    <ligand>
        <name>Ca(2+)</name>
        <dbReference type="ChEBI" id="CHEBI:29108"/>
        <label>1</label>
    </ligand>
</feature>
<dbReference type="PANTHER" id="PTHR24255:SF25">
    <property type="entry name" value="COMPLEMENT C1R SUBCOMPONENT"/>
    <property type="match status" value="1"/>
</dbReference>
<dbReference type="InterPro" id="IPR033116">
    <property type="entry name" value="TRYPSIN_SER"/>
</dbReference>
<dbReference type="PIRSF" id="PIRSF001155">
    <property type="entry name" value="C1r_C1s_MASP"/>
    <property type="match status" value="1"/>
</dbReference>
<keyword evidence="10" id="KW-0645">Protease</keyword>
<feature type="binding site" evidence="28">
    <location>
        <position position="303"/>
    </location>
    <ligand>
        <name>Ca(2+)</name>
        <dbReference type="ChEBI" id="CHEBI:29108"/>
        <label>3</label>
    </ligand>
</feature>
<feature type="binding site" evidence="28">
    <location>
        <position position="254"/>
    </location>
    <ligand>
        <name>Ca(2+)</name>
        <dbReference type="ChEBI" id="CHEBI:29108"/>
        <label>3</label>
    </ligand>
</feature>
<feature type="binding site" evidence="28">
    <location>
        <position position="140"/>
    </location>
    <ligand>
        <name>Ca(2+)</name>
        <dbReference type="ChEBI" id="CHEBI:29108"/>
        <label>1</label>
    </ligand>
</feature>
<dbReference type="GO" id="GO:0009986">
    <property type="term" value="C:cell surface"/>
    <property type="evidence" value="ECO:0007669"/>
    <property type="project" value="UniProtKB-SubCell"/>
</dbReference>
<keyword evidence="9 31" id="KW-0768">Sushi</keyword>
<comment type="catalytic activity">
    <reaction evidence="1">
        <text>Selective cleavage of Lys(or Arg)-|-Ile bond in complement subcomponent C1s to form the active form of C1s (EC 3.4.21.42).</text>
        <dbReference type="EC" id="3.4.21.41"/>
    </reaction>
</comment>
<dbReference type="InterPro" id="IPR001881">
    <property type="entry name" value="EGF-like_Ca-bd_dom"/>
</dbReference>
<feature type="active site" description="Charge relay system" evidence="25">
    <location>
        <position position="507"/>
    </location>
</feature>
<evidence type="ECO:0000256" key="12">
    <source>
        <dbReference type="ARBA" id="ARBA00022729"/>
    </source>
</evidence>
<dbReference type="InterPro" id="IPR018097">
    <property type="entry name" value="EGF_Ca-bd_CS"/>
</dbReference>
<evidence type="ECO:0000256" key="15">
    <source>
        <dbReference type="ARBA" id="ARBA00022813"/>
    </source>
</evidence>
<dbReference type="SMART" id="SM00181">
    <property type="entry name" value="EGF"/>
    <property type="match status" value="1"/>
</dbReference>
<evidence type="ECO:0000256" key="16">
    <source>
        <dbReference type="ARBA" id="ARBA00022825"/>
    </source>
</evidence>
<dbReference type="InterPro" id="IPR043504">
    <property type="entry name" value="Peptidase_S1_PA_chymotrypsin"/>
</dbReference>
<feature type="binding site" evidence="28">
    <location>
        <position position="178"/>
    </location>
    <ligand>
        <name>Ca(2+)</name>
        <dbReference type="ChEBI" id="CHEBI:29108"/>
        <label>2</label>
    </ligand>
</feature>
<evidence type="ECO:0000256" key="19">
    <source>
        <dbReference type="ARBA" id="ARBA00022875"/>
    </source>
</evidence>
<keyword evidence="12" id="KW-0732">Signal</keyword>
<evidence type="ECO:0000256" key="27">
    <source>
        <dbReference type="PIRSR" id="PIRSR001155-3"/>
    </source>
</evidence>
<reference evidence="36" key="3">
    <citation type="submission" date="2025-09" db="UniProtKB">
        <authorList>
            <consortium name="Ensembl"/>
        </authorList>
    </citation>
    <scope>IDENTIFICATION</scope>
</reference>
<feature type="binding site" evidence="28">
    <location>
        <position position="156"/>
    </location>
    <ligand>
        <name>Ca(2+)</name>
        <dbReference type="ChEBI" id="CHEBI:29108"/>
        <label>2</label>
    </ligand>
</feature>
<gene>
    <name evidence="36" type="primary">LOC114657948</name>
</gene>
<keyword evidence="20 26" id="KW-1015">Disulfide bond</keyword>
<dbReference type="AlphaFoldDB" id="A0A8C4S3K8"/>
<dbReference type="InterPro" id="IPR001254">
    <property type="entry name" value="Trypsin_dom"/>
</dbReference>
<dbReference type="RefSeq" id="XP_028665768.1">
    <property type="nucleotide sequence ID" value="XM_028809935.2"/>
</dbReference>
<name>A0A8C4S3K8_ERPCA</name>
<dbReference type="SMART" id="SM00032">
    <property type="entry name" value="CCP"/>
    <property type="match status" value="2"/>
</dbReference>
<keyword evidence="22 27" id="KW-0379">Hydroxylation</keyword>
<evidence type="ECO:0000256" key="4">
    <source>
        <dbReference type="ARBA" id="ARBA00011907"/>
    </source>
</evidence>
<dbReference type="SUPFAM" id="SSF57196">
    <property type="entry name" value="EGF/Laminin"/>
    <property type="match status" value="1"/>
</dbReference>
<dbReference type="GO" id="GO:0045087">
    <property type="term" value="P:innate immune response"/>
    <property type="evidence" value="ECO:0007669"/>
    <property type="project" value="UniProtKB-KW"/>
</dbReference>
<dbReference type="PROSITE" id="PS50923">
    <property type="entry name" value="SUSHI"/>
    <property type="match status" value="2"/>
</dbReference>
<feature type="modified residue" description="(3R)-3-hydroxyasparagine" evidence="27">
    <location>
        <position position="178"/>
    </location>
</feature>
<keyword evidence="18" id="KW-0391">Immunity</keyword>
<keyword evidence="17 28" id="KW-0106">Calcium</keyword>
<evidence type="ECO:0000313" key="37">
    <source>
        <dbReference type="Proteomes" id="UP000694620"/>
    </source>
</evidence>
<evidence type="ECO:0000256" key="7">
    <source>
        <dbReference type="ARBA" id="ARBA00022553"/>
    </source>
</evidence>
<evidence type="ECO:0000256" key="17">
    <source>
        <dbReference type="ARBA" id="ARBA00022837"/>
    </source>
</evidence>
<dbReference type="PROSITE" id="PS01186">
    <property type="entry name" value="EGF_2"/>
    <property type="match status" value="1"/>
</dbReference>
<keyword evidence="13" id="KW-0677">Repeat</keyword>
<dbReference type="PROSITE" id="PS50026">
    <property type="entry name" value="EGF_3"/>
    <property type="match status" value="1"/>
</dbReference>
<keyword evidence="21" id="KW-0325">Glycoprotein</keyword>
<feature type="active site" description="Charge relay system" evidence="25">
    <location>
        <position position="670"/>
    </location>
</feature>
<feature type="disulfide bond" evidence="26">
    <location>
        <begin position="187"/>
        <end position="200"/>
    </location>
</feature>
<evidence type="ECO:0000256" key="11">
    <source>
        <dbReference type="ARBA" id="ARBA00022723"/>
    </source>
</evidence>
<dbReference type="OrthoDB" id="6261922at2759"/>
<feature type="disulfide bond" evidence="26">
    <location>
        <begin position="160"/>
        <end position="176"/>
    </location>
</feature>
<dbReference type="Pfam" id="PF00084">
    <property type="entry name" value="Sushi"/>
    <property type="match status" value="1"/>
</dbReference>
<evidence type="ECO:0000256" key="29">
    <source>
        <dbReference type="PROSITE-ProRule" id="PRU00059"/>
    </source>
</evidence>
<evidence type="ECO:0000259" key="35">
    <source>
        <dbReference type="PROSITE" id="PS50923"/>
    </source>
</evidence>
<evidence type="ECO:0000256" key="20">
    <source>
        <dbReference type="ARBA" id="ARBA00023157"/>
    </source>
</evidence>
<dbReference type="Pfam" id="PF00431">
    <property type="entry name" value="CUB"/>
    <property type="match status" value="2"/>
</dbReference>
<evidence type="ECO:0000256" key="30">
    <source>
        <dbReference type="PROSITE-ProRule" id="PRU00076"/>
    </source>
</evidence>
<dbReference type="GO" id="GO:0006958">
    <property type="term" value="P:complement activation, classical pathway"/>
    <property type="evidence" value="ECO:0007669"/>
    <property type="project" value="UniProtKB-KW"/>
</dbReference>
<evidence type="ECO:0000256" key="22">
    <source>
        <dbReference type="ARBA" id="ARBA00023278"/>
    </source>
</evidence>
<feature type="disulfide bond" evidence="26">
    <location>
        <begin position="348"/>
        <end position="381"/>
    </location>
</feature>
<dbReference type="PROSITE" id="PS00010">
    <property type="entry name" value="ASX_HYDROXYL"/>
    <property type="match status" value="1"/>
</dbReference>
<feature type="disulfide bond" evidence="26 29">
    <location>
        <begin position="204"/>
        <end position="231"/>
    </location>
</feature>
<dbReference type="PROSITE" id="PS50240">
    <property type="entry name" value="TRYPSIN_DOM"/>
    <property type="match status" value="1"/>
</dbReference>
<reference evidence="36" key="1">
    <citation type="submission" date="2021-06" db="EMBL/GenBank/DDBJ databases">
        <authorList>
            <consortium name="Wellcome Sanger Institute Data Sharing"/>
        </authorList>
    </citation>
    <scope>NUCLEOTIDE SEQUENCE [LARGE SCALE GENOMIC DNA]</scope>
</reference>
<dbReference type="Gene3D" id="2.40.10.10">
    <property type="entry name" value="Trypsin-like serine proteases"/>
    <property type="match status" value="2"/>
</dbReference>
<evidence type="ECO:0000256" key="5">
    <source>
        <dbReference type="ARBA" id="ARBA00022525"/>
    </source>
</evidence>
<dbReference type="InterPro" id="IPR035914">
    <property type="entry name" value="Sperma_CUB_dom_sf"/>
</dbReference>
<feature type="binding site" evidence="28">
    <location>
        <position position="85"/>
    </location>
    <ligand>
        <name>Ca(2+)</name>
        <dbReference type="ChEBI" id="CHEBI:29108"/>
        <label>1</label>
    </ligand>
</feature>
<dbReference type="GO" id="GO:0005509">
    <property type="term" value="F:calcium ion binding"/>
    <property type="evidence" value="ECO:0007669"/>
    <property type="project" value="InterPro"/>
</dbReference>
<reference evidence="36" key="2">
    <citation type="submission" date="2025-08" db="UniProtKB">
        <authorList>
            <consortium name="Ensembl"/>
        </authorList>
    </citation>
    <scope>IDENTIFICATION</scope>
</reference>
<comment type="PTM">
    <text evidence="27">The iron and 2-oxoglutarate dependent 3-hydroxylation of aspartate and asparagine is (R) stereospecific within EGF domains.</text>
</comment>
<dbReference type="Gene3D" id="2.10.25.10">
    <property type="entry name" value="Laminin"/>
    <property type="match status" value="1"/>
</dbReference>
<evidence type="ECO:0000256" key="13">
    <source>
        <dbReference type="ARBA" id="ARBA00022737"/>
    </source>
</evidence>
<evidence type="ECO:0000256" key="2">
    <source>
        <dbReference type="ARBA" id="ARBA00004241"/>
    </source>
</evidence>
<dbReference type="InterPro" id="IPR024175">
    <property type="entry name" value="Pept_S1A_C1r/C1S/mannan-bd"/>
</dbReference>
<dbReference type="PROSITE" id="PS01180">
    <property type="entry name" value="CUB"/>
    <property type="match status" value="2"/>
</dbReference>
<evidence type="ECO:0000256" key="31">
    <source>
        <dbReference type="PROSITE-ProRule" id="PRU00302"/>
    </source>
</evidence>
<keyword evidence="19" id="KW-0180">Complement pathway</keyword>
<evidence type="ECO:0000256" key="6">
    <source>
        <dbReference type="ARBA" id="ARBA00022536"/>
    </source>
</evidence>
<comment type="function">
    <text evidence="23">Serine protease component of the complement C1 complex, a multiprotein complex that initiates the classical pathway of the complement system, a cascade of proteins that leads to phagocytosis and breakdown of pathogens and signaling that strengthens the adaptive immune system. C1R catalyzes the first enzymatic step in the classical complement pathway: it is activated by the C1Q subcomplex of the C1 complex, which associates with IgG or IgM immunoglobulins complexed with antigens to form antigen-antibody complexes on the surface of pathogens. Immunoglobulin-binding promotes the autocatalytic cleavage and activation of C1R. Activated C1R then cleaves and activates C1S, the second protease of the classical complement pathway. It is unclear if C1R activates C1S within single, strained C1 complexes or between neighboring C1 complexes on surfaces.</text>
</comment>
<evidence type="ECO:0000256" key="10">
    <source>
        <dbReference type="ARBA" id="ARBA00022670"/>
    </source>
</evidence>
<feature type="domain" description="Sushi" evidence="35">
    <location>
        <begin position="318"/>
        <end position="383"/>
    </location>
</feature>
<feature type="disulfide bond" evidence="26">
    <location>
        <begin position="261"/>
        <end position="279"/>
    </location>
</feature>
<evidence type="ECO:0000259" key="32">
    <source>
        <dbReference type="PROSITE" id="PS01180"/>
    </source>
</evidence>
<feature type="disulfide bond" evidence="26">
    <location>
        <begin position="320"/>
        <end position="368"/>
    </location>
</feature>
<dbReference type="GO" id="GO:0031638">
    <property type="term" value="P:zymogen activation"/>
    <property type="evidence" value="ECO:0007669"/>
    <property type="project" value="TreeGrafter"/>
</dbReference>
<proteinExistence type="predicted"/>
<dbReference type="SMART" id="SM00020">
    <property type="entry name" value="Tryp_SPc"/>
    <property type="match status" value="1"/>
</dbReference>
<dbReference type="CDD" id="cd00054">
    <property type="entry name" value="EGF_CA"/>
    <property type="match status" value="1"/>
</dbReference>
<dbReference type="InterPro" id="IPR001314">
    <property type="entry name" value="Peptidase_S1A"/>
</dbReference>
<dbReference type="Ensembl" id="ENSECRT00000011165.1">
    <property type="protein sequence ID" value="ENSECRP00000010988.1"/>
    <property type="gene ID" value="ENSECRG00000007310.1"/>
</dbReference>
<dbReference type="FunFam" id="2.60.120.290:FF:000012">
    <property type="entry name" value="mannan-binding lectin serine protease 1 isoform X1"/>
    <property type="match status" value="1"/>
</dbReference>
<dbReference type="SUPFAM" id="SSF57535">
    <property type="entry name" value="Complement control module/SCR domain"/>
    <property type="match status" value="2"/>
</dbReference>
<feature type="binding site" evidence="28">
    <location>
        <position position="301"/>
    </location>
    <ligand>
        <name>Ca(2+)</name>
        <dbReference type="ChEBI" id="CHEBI:29108"/>
        <label>3</label>
    </ligand>
</feature>
<keyword evidence="5" id="KW-0964">Secreted</keyword>
<dbReference type="GO" id="GO:0004252">
    <property type="term" value="F:serine-type endopeptidase activity"/>
    <property type="evidence" value="ECO:0007669"/>
    <property type="project" value="UniProtKB-EC"/>
</dbReference>
<dbReference type="SUPFAM" id="SSF50494">
    <property type="entry name" value="Trypsin-like serine proteases"/>
    <property type="match status" value="1"/>
</dbReference>
<feature type="disulfide bond" evidence="26">
    <location>
        <begin position="631"/>
        <end position="655"/>
    </location>
</feature>
<dbReference type="CDD" id="cd00041">
    <property type="entry name" value="CUB"/>
    <property type="match status" value="2"/>
</dbReference>
<dbReference type="PROSITE" id="PS00135">
    <property type="entry name" value="TRYPSIN_SER"/>
    <property type="match status" value="1"/>
</dbReference>
<evidence type="ECO:0000313" key="36">
    <source>
        <dbReference type="Ensembl" id="ENSECRP00000010988.1"/>
    </source>
</evidence>
<dbReference type="SMART" id="SM00042">
    <property type="entry name" value="CUB"/>
    <property type="match status" value="2"/>
</dbReference>
<sequence>MPGQPGNMERLLALALGAIHLLNCFCPCLSFMVLDKTFHPASDIFGKIQSPNYPKPYPHTNYTEWNLQVPKGYRLQLVFKHFDLEPSHKCSYDYVKVMHHRKILGLFCGQETSETGMHPGKKPILSPDNTLKVVFNSDLSHEEQYLGFVAHYQALDIDECAEPTDEDEESLCSHICHNVIGSYFCSCRPGYTLQQDGRTCKLMCNGEIYSELKGVLTSPGYPKPYPPGVSCNYSIQLEKGFLVTLTFVDVFDIETYLDGGCHYDSLQILIPGNNTQTLCGKVPPKNIETGSNRLDILFQTDDSGHSKGWKIEYFSDRIVCPIPEKFLNGRITPVFEKYRYRDYIRVKCDTGYKLIENGKEITSFLSTCMNDGKWHRPLPQCLIIDCGKPLPLLNGNVEFLKGNEIDNFYQSVIKYHCNEPFYKMLGTGDWIFSCSAQRKWEDEFHNYNIPDCLPVCGKPQKHIAEHQKILGGRFAPKGTFPWQVFLILKGRGGAALISDQWIMTAAHNIFSKGSSQSRLSLTEVAKELEVHLGDTNVDRLLKIPKQEVEAVFVHPNFSESDTDFNNDIALIKLSSRVTLNETIMPICLPEAGSLYEKDVVGYVSGWGMTENRRLSSDLKYVALPIVDHSTCQNSVETIKTSRKDPTPDVTDNMFCAGRVEGGDDTCSGDSGGVFALISESDHEWFAAGIVSWGIDCGKKHSYGVYTKVSNYLDWIKQTMSDN</sequence>
<evidence type="ECO:0000256" key="3">
    <source>
        <dbReference type="ARBA" id="ARBA00004613"/>
    </source>
</evidence>
<dbReference type="Pfam" id="PF00089">
    <property type="entry name" value="Trypsin"/>
    <property type="match status" value="1"/>
</dbReference>
<evidence type="ECO:0000259" key="33">
    <source>
        <dbReference type="PROSITE" id="PS50026"/>
    </source>
</evidence>
<dbReference type="FunFam" id="2.10.25.10:FF:000059">
    <property type="entry name" value="Mannan-binding lectin serine protease 1"/>
    <property type="match status" value="1"/>
</dbReference>
<feature type="disulfide bond" description="Interchain (between heavy and light chains)" evidence="26">
    <location>
        <begin position="456"/>
        <end position="587"/>
    </location>
</feature>
<evidence type="ECO:0000256" key="24">
    <source>
        <dbReference type="ARBA" id="ARBA00093536"/>
    </source>
</evidence>
<comment type="subcellular location">
    <subcellularLocation>
        <location evidence="2">Cell surface</location>
    </subcellularLocation>
    <subcellularLocation>
        <location evidence="3">Secreted</location>
    </subcellularLocation>
</comment>
<comment type="caution">
    <text evidence="30">Lacks conserved residue(s) required for the propagation of feature annotation.</text>
</comment>
<feature type="domain" description="EGF-like" evidence="33">
    <location>
        <begin position="156"/>
        <end position="201"/>
    </location>
</feature>
<dbReference type="Gene3D" id="2.10.70.10">
    <property type="entry name" value="Complement Module, domain 1"/>
    <property type="match status" value="2"/>
</dbReference>
<dbReference type="SUPFAM" id="SSF49854">
    <property type="entry name" value="Spermadhesin, CUB domain"/>
    <property type="match status" value="2"/>
</dbReference>
<keyword evidence="16" id="KW-0720">Serine protease</keyword>
<feature type="domain" description="Peptidase S1" evidence="34">
    <location>
        <begin position="469"/>
        <end position="720"/>
    </location>
</feature>
<evidence type="ECO:0000256" key="28">
    <source>
        <dbReference type="PIRSR" id="PIRSR001155-4"/>
    </source>
</evidence>
<evidence type="ECO:0000256" key="26">
    <source>
        <dbReference type="PIRSR" id="PIRSR001155-2"/>
    </source>
</evidence>
<feature type="disulfide bond" evidence="26">
    <location>
        <begin position="417"/>
        <end position="452"/>
    </location>
</feature>
<dbReference type="InterPro" id="IPR035976">
    <property type="entry name" value="Sushi/SCR/CCP_sf"/>
</dbReference>
<protein>
    <recommendedName>
        <fullName evidence="4">complement subcomponent C1r</fullName>
        <ecNumber evidence="4">3.4.21.41</ecNumber>
    </recommendedName>
</protein>
<evidence type="ECO:0000256" key="18">
    <source>
        <dbReference type="ARBA" id="ARBA00022859"/>
    </source>
</evidence>
<dbReference type="InterPro" id="IPR000742">
    <property type="entry name" value="EGF"/>
</dbReference>
<keyword evidence="8" id="KW-0399">Innate immunity</keyword>
<keyword evidence="14" id="KW-0378">Hydrolase</keyword>
<feature type="binding site" evidence="28">
    <location>
        <position position="159"/>
    </location>
    <ligand>
        <name>Ca(2+)</name>
        <dbReference type="ChEBI" id="CHEBI:29108"/>
        <label>2</label>
    </ligand>
</feature>
<feature type="domain" description="CUB" evidence="32">
    <location>
        <begin position="28"/>
        <end position="155"/>
    </location>
</feature>
<accession>A0A8C4S3K8</accession>
<dbReference type="CDD" id="cd00190">
    <property type="entry name" value="Tryp_SPc"/>
    <property type="match status" value="1"/>
</dbReference>
<dbReference type="GO" id="GO:0072562">
    <property type="term" value="C:blood microparticle"/>
    <property type="evidence" value="ECO:0007669"/>
    <property type="project" value="TreeGrafter"/>
</dbReference>
<dbReference type="CDD" id="cd00033">
    <property type="entry name" value="CCP"/>
    <property type="match status" value="2"/>
</dbReference>
<evidence type="ECO:0000256" key="8">
    <source>
        <dbReference type="ARBA" id="ARBA00022588"/>
    </source>
</evidence>
<dbReference type="Proteomes" id="UP000694620">
    <property type="component" value="Chromosome 9"/>
</dbReference>
<dbReference type="SMART" id="SM00179">
    <property type="entry name" value="EGF_CA"/>
    <property type="match status" value="1"/>
</dbReference>